<dbReference type="AlphaFoldDB" id="A0A4Y7PD01"/>
<dbReference type="EMBL" id="ML170920">
    <property type="protein sequence ID" value="TDL13157.1"/>
    <property type="molecule type" value="Genomic_DNA"/>
</dbReference>
<protein>
    <recommendedName>
        <fullName evidence="1">DUF6532 domain-containing protein</fullName>
    </recommendedName>
</protein>
<sequence>MKLMKKDLEYADNIMSIITCGTSQLRGEIKTKCANAIGGHYQIPGGREDSDVKKLIEWLLNDSNFAFGGLNLEIQLRDNQKPYMHPIIAEVLQKQWFFSKKAEGYKFRERFNPIPLALIAIIVTGVEAALQDWKTGQFVRTDFTSEMNAPRWDHHLSGLQKLKGKAINWTANLQKNMFTDACARSKLTFDNVEINKALDETDFDSLEQSVA</sequence>
<evidence type="ECO:0000259" key="1">
    <source>
        <dbReference type="Pfam" id="PF20149"/>
    </source>
</evidence>
<dbReference type="InterPro" id="IPR045341">
    <property type="entry name" value="DUF6532"/>
</dbReference>
<dbReference type="VEuPathDB" id="FungiDB:BD410DRAFT_847274"/>
<keyword evidence="3" id="KW-1185">Reference proteome</keyword>
<organism evidence="2 3">
    <name type="scientific">Rickenella mellea</name>
    <dbReference type="NCBI Taxonomy" id="50990"/>
    <lineage>
        <taxon>Eukaryota</taxon>
        <taxon>Fungi</taxon>
        <taxon>Dikarya</taxon>
        <taxon>Basidiomycota</taxon>
        <taxon>Agaricomycotina</taxon>
        <taxon>Agaricomycetes</taxon>
        <taxon>Hymenochaetales</taxon>
        <taxon>Rickenellaceae</taxon>
        <taxon>Rickenella</taxon>
    </lineage>
</organism>
<name>A0A4Y7PD01_9AGAM</name>
<evidence type="ECO:0000313" key="3">
    <source>
        <dbReference type="Proteomes" id="UP000294933"/>
    </source>
</evidence>
<feature type="domain" description="DUF6532" evidence="1">
    <location>
        <begin position="6"/>
        <end position="162"/>
    </location>
</feature>
<accession>A0A4Y7PD01</accession>
<dbReference type="STRING" id="50990.A0A4Y7PD01"/>
<dbReference type="OrthoDB" id="3268553at2759"/>
<dbReference type="Pfam" id="PF20149">
    <property type="entry name" value="DUF6532"/>
    <property type="match status" value="1"/>
</dbReference>
<gene>
    <name evidence="2" type="ORF">BD410DRAFT_847274</name>
</gene>
<reference evidence="2 3" key="1">
    <citation type="submission" date="2018-06" db="EMBL/GenBank/DDBJ databases">
        <title>A transcriptomic atlas of mushroom development highlights an independent origin of complex multicellularity.</title>
        <authorList>
            <consortium name="DOE Joint Genome Institute"/>
            <person name="Krizsan K."/>
            <person name="Almasi E."/>
            <person name="Merenyi Z."/>
            <person name="Sahu N."/>
            <person name="Viragh M."/>
            <person name="Koszo T."/>
            <person name="Mondo S."/>
            <person name="Kiss B."/>
            <person name="Balint B."/>
            <person name="Kues U."/>
            <person name="Barry K."/>
            <person name="Hegedus J.C."/>
            <person name="Henrissat B."/>
            <person name="Johnson J."/>
            <person name="Lipzen A."/>
            <person name="Ohm R."/>
            <person name="Nagy I."/>
            <person name="Pangilinan J."/>
            <person name="Yan J."/>
            <person name="Xiong Y."/>
            <person name="Grigoriev I.V."/>
            <person name="Hibbett D.S."/>
            <person name="Nagy L.G."/>
        </authorList>
    </citation>
    <scope>NUCLEOTIDE SEQUENCE [LARGE SCALE GENOMIC DNA]</scope>
    <source>
        <strain evidence="2 3">SZMC22713</strain>
    </source>
</reference>
<proteinExistence type="predicted"/>
<evidence type="ECO:0000313" key="2">
    <source>
        <dbReference type="EMBL" id="TDL13157.1"/>
    </source>
</evidence>
<dbReference type="Proteomes" id="UP000294933">
    <property type="component" value="Unassembled WGS sequence"/>
</dbReference>